<gene>
    <name evidence="2" type="ORF">EPJ69_09760</name>
</gene>
<feature type="transmembrane region" description="Helical" evidence="1">
    <location>
        <begin position="22"/>
        <end position="43"/>
    </location>
</feature>
<protein>
    <submittedName>
        <fullName evidence="2">Uncharacterized protein</fullName>
    </submittedName>
</protein>
<organism evidence="2 3">
    <name type="scientific">Brachyspira aalborgi</name>
    <dbReference type="NCBI Taxonomy" id="29522"/>
    <lineage>
        <taxon>Bacteria</taxon>
        <taxon>Pseudomonadati</taxon>
        <taxon>Spirochaetota</taxon>
        <taxon>Spirochaetia</taxon>
        <taxon>Brachyspirales</taxon>
        <taxon>Brachyspiraceae</taxon>
        <taxon>Brachyspira</taxon>
    </lineage>
</organism>
<name>A0A5C8DYV3_9SPIR</name>
<dbReference type="Proteomes" id="UP000324707">
    <property type="component" value="Unassembled WGS sequence"/>
</dbReference>
<evidence type="ECO:0000313" key="3">
    <source>
        <dbReference type="Proteomes" id="UP000324707"/>
    </source>
</evidence>
<keyword evidence="1" id="KW-0812">Transmembrane</keyword>
<proteinExistence type="predicted"/>
<feature type="transmembrane region" description="Helical" evidence="1">
    <location>
        <begin position="124"/>
        <end position="145"/>
    </location>
</feature>
<reference evidence="2 3" key="1">
    <citation type="journal article" date="1992" name="Lakartidningen">
        <title>[Penicillin V and not amoxicillin is the first choice preparation in acute otitis].</title>
        <authorList>
            <person name="Kamme C."/>
            <person name="Lundgren K."/>
            <person name="Prellner K."/>
        </authorList>
    </citation>
    <scope>NUCLEOTIDE SEQUENCE [LARGE SCALE GENOMIC DNA]</scope>
    <source>
        <strain evidence="2 3">PC5538III-lc</strain>
    </source>
</reference>
<feature type="transmembrane region" description="Helical" evidence="1">
    <location>
        <begin position="83"/>
        <end position="112"/>
    </location>
</feature>
<feature type="transmembrane region" description="Helical" evidence="1">
    <location>
        <begin position="214"/>
        <end position="234"/>
    </location>
</feature>
<comment type="caution">
    <text evidence="2">The sequence shown here is derived from an EMBL/GenBank/DDBJ whole genome shotgun (WGS) entry which is preliminary data.</text>
</comment>
<dbReference type="AlphaFoldDB" id="A0A5C8DYV3"/>
<keyword evidence="1" id="KW-0472">Membrane</keyword>
<evidence type="ECO:0000313" key="2">
    <source>
        <dbReference type="EMBL" id="TXJ30348.1"/>
    </source>
</evidence>
<dbReference type="EMBL" id="SAXX01000023">
    <property type="protein sequence ID" value="TXJ30348.1"/>
    <property type="molecule type" value="Genomic_DNA"/>
</dbReference>
<dbReference type="RefSeq" id="WP_147737237.1">
    <property type="nucleotide sequence ID" value="NZ_SAXX01000023.1"/>
</dbReference>
<evidence type="ECO:0000256" key="1">
    <source>
        <dbReference type="SAM" id="Phobius"/>
    </source>
</evidence>
<feature type="transmembrane region" description="Helical" evidence="1">
    <location>
        <begin position="181"/>
        <end position="202"/>
    </location>
</feature>
<feature type="transmembrane region" description="Helical" evidence="1">
    <location>
        <begin position="50"/>
        <end position="71"/>
    </location>
</feature>
<keyword evidence="1" id="KW-1133">Transmembrane helix</keyword>
<accession>A0A5C8DYV3</accession>
<sequence>MENSILLNECSIGFKIKYLIDFIIKATILFGISTFILLLKIIFSDGSMDSMLFIASIVLIWCVLYLAFYIITEGIIKQIIAGFIISIIGTILTAIFPFLGIILAIIGFFMMVKQIIDMVKIIPLLLLGLLLFLLLFDAELLSHFIGGLVRLPSIKINISFISNPINNLLRDAEIIFPNRIFISYPNIAYLILSFIVAINLGFKYRLKDAIFRQCVIFMAIPIAIIIIILIRFIAESIAESISGSLYNPSSIQSSGLNKGKIWINSYVRTDGTHVIGHWRGLPK</sequence>